<proteinExistence type="predicted"/>
<protein>
    <submittedName>
        <fullName evidence="2">Uncharacterized protein</fullName>
    </submittedName>
</protein>
<dbReference type="Proteomes" id="UP000521943">
    <property type="component" value="Unassembled WGS sequence"/>
</dbReference>
<keyword evidence="3" id="KW-1185">Reference proteome</keyword>
<sequence>MFECADTYDARIYVTGISVRGSFLFFSCVGWIEGSGLGPRLVRVYPPSTSFLPFPFYVSMFSSFRPFTLELWGPVHATGIRFTGRFELVRSCGCSCRLWMGWTFPCSRLSEFVIALRWSLALSFRIGSFWLGVFGCTPLVRSRGCSRAEVHTSNSMKMPR</sequence>
<keyword evidence="1" id="KW-1133">Transmembrane helix</keyword>
<evidence type="ECO:0000256" key="1">
    <source>
        <dbReference type="SAM" id="Phobius"/>
    </source>
</evidence>
<dbReference type="EMBL" id="JACGCI010000141">
    <property type="protein sequence ID" value="KAF6743611.1"/>
    <property type="molecule type" value="Genomic_DNA"/>
</dbReference>
<evidence type="ECO:0000313" key="2">
    <source>
        <dbReference type="EMBL" id="KAF6743611.1"/>
    </source>
</evidence>
<evidence type="ECO:0000313" key="3">
    <source>
        <dbReference type="Proteomes" id="UP000521943"/>
    </source>
</evidence>
<keyword evidence="1" id="KW-0472">Membrane</keyword>
<accession>A0A8H6HD72</accession>
<comment type="caution">
    <text evidence="2">The sequence shown here is derived from an EMBL/GenBank/DDBJ whole genome shotgun (WGS) entry which is preliminary data.</text>
</comment>
<dbReference type="AlphaFoldDB" id="A0A8H6HD72"/>
<keyword evidence="1" id="KW-0812">Transmembrane</keyword>
<organism evidence="2 3">
    <name type="scientific">Ephemerocybe angulata</name>
    <dbReference type="NCBI Taxonomy" id="980116"/>
    <lineage>
        <taxon>Eukaryota</taxon>
        <taxon>Fungi</taxon>
        <taxon>Dikarya</taxon>
        <taxon>Basidiomycota</taxon>
        <taxon>Agaricomycotina</taxon>
        <taxon>Agaricomycetes</taxon>
        <taxon>Agaricomycetidae</taxon>
        <taxon>Agaricales</taxon>
        <taxon>Agaricineae</taxon>
        <taxon>Psathyrellaceae</taxon>
        <taxon>Ephemerocybe</taxon>
    </lineage>
</organism>
<name>A0A8H6HD72_9AGAR</name>
<gene>
    <name evidence="2" type="ORF">DFP72DRAFT_123762</name>
</gene>
<feature type="transmembrane region" description="Helical" evidence="1">
    <location>
        <begin position="12"/>
        <end position="32"/>
    </location>
</feature>
<reference evidence="2 3" key="1">
    <citation type="submission" date="2020-07" db="EMBL/GenBank/DDBJ databases">
        <title>Comparative genomics of pyrophilous fungi reveals a link between fire events and developmental genes.</title>
        <authorList>
            <consortium name="DOE Joint Genome Institute"/>
            <person name="Steindorff A.S."/>
            <person name="Carver A."/>
            <person name="Calhoun S."/>
            <person name="Stillman K."/>
            <person name="Liu H."/>
            <person name="Lipzen A."/>
            <person name="Pangilinan J."/>
            <person name="Labutti K."/>
            <person name="Bruns T.D."/>
            <person name="Grigoriev I.V."/>
        </authorList>
    </citation>
    <scope>NUCLEOTIDE SEQUENCE [LARGE SCALE GENOMIC DNA]</scope>
    <source>
        <strain evidence="2 3">CBS 144469</strain>
    </source>
</reference>